<dbReference type="EnsemblPlants" id="AVESA.00010b.r2.6CG1124400.1">
    <property type="protein sequence ID" value="AVESA.00010b.r2.6CG1124400.1.CDS.1"/>
    <property type="gene ID" value="AVESA.00010b.r2.6CG1124400"/>
</dbReference>
<evidence type="ECO:0000313" key="2">
    <source>
        <dbReference type="Proteomes" id="UP001732700"/>
    </source>
</evidence>
<reference evidence="1" key="2">
    <citation type="submission" date="2025-09" db="UniProtKB">
        <authorList>
            <consortium name="EnsemblPlants"/>
        </authorList>
    </citation>
    <scope>IDENTIFICATION</scope>
</reference>
<keyword evidence="2" id="KW-1185">Reference proteome</keyword>
<protein>
    <submittedName>
        <fullName evidence="1">Uncharacterized protein</fullName>
    </submittedName>
</protein>
<accession>A0ACD5Z8P6</accession>
<name>A0ACD5Z8P6_AVESA</name>
<dbReference type="Proteomes" id="UP001732700">
    <property type="component" value="Chromosome 6C"/>
</dbReference>
<reference evidence="1" key="1">
    <citation type="submission" date="2021-05" db="EMBL/GenBank/DDBJ databases">
        <authorList>
            <person name="Scholz U."/>
            <person name="Mascher M."/>
            <person name="Fiebig A."/>
        </authorList>
    </citation>
    <scope>NUCLEOTIDE SEQUENCE [LARGE SCALE GENOMIC DNA]</scope>
</reference>
<organism evidence="1 2">
    <name type="scientific">Avena sativa</name>
    <name type="common">Oat</name>
    <dbReference type="NCBI Taxonomy" id="4498"/>
    <lineage>
        <taxon>Eukaryota</taxon>
        <taxon>Viridiplantae</taxon>
        <taxon>Streptophyta</taxon>
        <taxon>Embryophyta</taxon>
        <taxon>Tracheophyta</taxon>
        <taxon>Spermatophyta</taxon>
        <taxon>Magnoliopsida</taxon>
        <taxon>Liliopsida</taxon>
        <taxon>Poales</taxon>
        <taxon>Poaceae</taxon>
        <taxon>BOP clade</taxon>
        <taxon>Pooideae</taxon>
        <taxon>Poodae</taxon>
        <taxon>Poeae</taxon>
        <taxon>Poeae Chloroplast Group 1 (Aveneae type)</taxon>
        <taxon>Aveninae</taxon>
        <taxon>Avena</taxon>
    </lineage>
</organism>
<proteinExistence type="predicted"/>
<evidence type="ECO:0000313" key="1">
    <source>
        <dbReference type="EnsemblPlants" id="AVESA.00010b.r2.6CG1124400.1.CDS.1"/>
    </source>
</evidence>
<sequence length="385" mass="42256">MLRLRSCILSHLLSSPAASSIPFSLHRLISAAAPAVSPSPSFAVKDYLVDTCGLTPAQALKASTKLSHLKSRTKPDAVLAFLAGLGLSSADVATVVAKDPRLLCAKVEGTLAPNVAGFIGLGLSRTEIVRLVSLTPLSFRCRSIVSNLPYYLSLFGSYENLLRVLKKNINLLGYDLEKVAVPKVALLRECGLGACDIASLCQNVPWLLTANLESVQTMVACSEGIGVPRGSGMFRHMLHAVAFLNEEKMAVKVDYLKNTFRWSDAEARVALCQAPMLLTRSKDMLQRTSEFLSSQVGLEPAYISRRPVMIMYSLEGWLRPRYYVVKFLKENGLLKHGASYYTAVKLTEKVFMEKFICPRKEATPHLSEDYAAACGGEVQNNFRFI</sequence>